<dbReference type="AlphaFoldDB" id="A0A011NQF1"/>
<comment type="similarity">
    <text evidence="2">Belongs to the class-IV pyridoxal-phosphate-dependent aminotransferase family.</text>
</comment>
<dbReference type="Pfam" id="PF01063">
    <property type="entry name" value="Aminotran_4"/>
    <property type="match status" value="1"/>
</dbReference>
<evidence type="ECO:0000256" key="2">
    <source>
        <dbReference type="ARBA" id="ARBA00009320"/>
    </source>
</evidence>
<dbReference type="Gene3D" id="3.30.470.10">
    <property type="match status" value="1"/>
</dbReference>
<keyword evidence="4" id="KW-0808">Transferase</keyword>
<evidence type="ECO:0000256" key="3">
    <source>
        <dbReference type="ARBA" id="ARBA00022898"/>
    </source>
</evidence>
<dbReference type="EC" id="2.6.1.21" evidence="4"/>
<dbReference type="PATRIC" id="fig|1454003.3.peg.3769"/>
<dbReference type="GO" id="GO:0047810">
    <property type="term" value="F:D-alanine-2-oxoglutarate aminotransferase activity"/>
    <property type="evidence" value="ECO:0007669"/>
    <property type="project" value="UniProtKB-EC"/>
</dbReference>
<keyword evidence="4" id="KW-0032">Aminotransferase</keyword>
<dbReference type="SUPFAM" id="SSF56752">
    <property type="entry name" value="D-aminoacid aminotransferase-like PLP-dependent enzymes"/>
    <property type="match status" value="1"/>
</dbReference>
<dbReference type="PANTHER" id="PTHR42743:SF10">
    <property type="entry name" value="D-ALANINE AMINOTRANSFERASE"/>
    <property type="match status" value="1"/>
</dbReference>
<dbReference type="InterPro" id="IPR001544">
    <property type="entry name" value="Aminotrans_IV"/>
</dbReference>
<sequence length="291" mass="32306">MTAYLNGQFLPLAEARISPLDRGFLFGDGAYEVIPVYDRRAFRLEEHLTRLQRTLDGIALANPHSAGEWRERLQRVISESDFDDQSLYLQVTRGADSKRDQSFPKDLPPTVFIFSTALPSLTAQREDGIAVLSAVDNRWLRCHLKTVSLLPNVLLRQQAIDVGAAETILLRDGMLSEGATSNIFVVKDNVLLAPQRDHRMLAGITYDLVLELAAAHAMPCQLRDIAEAELRVADELWLTSSTREVLPITRLDGQPVGSGKPGPAVRRMQAWYSAYRQRVARDGEGGGRGDG</sequence>
<evidence type="ECO:0000313" key="4">
    <source>
        <dbReference type="EMBL" id="EXI77521.1"/>
    </source>
</evidence>
<dbReference type="EMBL" id="JEMX01000097">
    <property type="protein sequence ID" value="EXI77521.1"/>
    <property type="molecule type" value="Genomic_DNA"/>
</dbReference>
<comment type="caution">
    <text evidence="4">The sequence shown here is derived from an EMBL/GenBank/DDBJ whole genome shotgun (WGS) entry which is preliminary data.</text>
</comment>
<dbReference type="GO" id="GO:0005829">
    <property type="term" value="C:cytosol"/>
    <property type="evidence" value="ECO:0007669"/>
    <property type="project" value="TreeGrafter"/>
</dbReference>
<proteinExistence type="inferred from homology"/>
<dbReference type="STRING" id="1454003.AW10_03710"/>
<dbReference type="InterPro" id="IPR043132">
    <property type="entry name" value="BCAT-like_C"/>
</dbReference>
<accession>A0A011NQF1</accession>
<dbReference type="Gene3D" id="3.20.10.10">
    <property type="entry name" value="D-amino Acid Aminotransferase, subunit A, domain 2"/>
    <property type="match status" value="1"/>
</dbReference>
<dbReference type="InterPro" id="IPR043131">
    <property type="entry name" value="BCAT-like_N"/>
</dbReference>
<protein>
    <submittedName>
        <fullName evidence="4">D-alanine aminotransferase</fullName>
        <ecNumber evidence="4">2.6.1.21</ecNumber>
    </submittedName>
</protein>
<dbReference type="PANTHER" id="PTHR42743">
    <property type="entry name" value="AMINO-ACID AMINOTRANSFERASE"/>
    <property type="match status" value="1"/>
</dbReference>
<comment type="cofactor">
    <cofactor evidence="1">
        <name>pyridoxal 5'-phosphate</name>
        <dbReference type="ChEBI" id="CHEBI:597326"/>
    </cofactor>
</comment>
<evidence type="ECO:0000256" key="1">
    <source>
        <dbReference type="ARBA" id="ARBA00001933"/>
    </source>
</evidence>
<dbReference type="InterPro" id="IPR050571">
    <property type="entry name" value="Class-IV_PLP-Dep_Aminotrnsfr"/>
</dbReference>
<evidence type="ECO:0000313" key="5">
    <source>
        <dbReference type="Proteomes" id="UP000021816"/>
    </source>
</evidence>
<name>A0A011NQF1_9PROT</name>
<dbReference type="Proteomes" id="UP000021816">
    <property type="component" value="Unassembled WGS sequence"/>
</dbReference>
<gene>
    <name evidence="4" type="primary">dat</name>
    <name evidence="4" type="ORF">AW10_03710</name>
</gene>
<dbReference type="InterPro" id="IPR036038">
    <property type="entry name" value="Aminotransferase-like"/>
</dbReference>
<dbReference type="FunFam" id="3.20.10.10:FF:000002">
    <property type="entry name" value="D-alanine aminotransferase"/>
    <property type="match status" value="1"/>
</dbReference>
<dbReference type="CDD" id="cd01558">
    <property type="entry name" value="D-AAT_like"/>
    <property type="match status" value="1"/>
</dbReference>
<dbReference type="GO" id="GO:0008652">
    <property type="term" value="P:amino acid biosynthetic process"/>
    <property type="evidence" value="ECO:0007669"/>
    <property type="project" value="UniProtKB-ARBA"/>
</dbReference>
<keyword evidence="3" id="KW-0663">Pyridoxal phosphate</keyword>
<reference evidence="4 5" key="1">
    <citation type="submission" date="2014-02" db="EMBL/GenBank/DDBJ databases">
        <title>Expanding our view of genomic diversity in Candidatus Accumulibacter clades.</title>
        <authorList>
            <person name="Skennerton C.T."/>
            <person name="Barr J.J."/>
            <person name="Slater F.R."/>
            <person name="Bond P.L."/>
            <person name="Tyson G.W."/>
        </authorList>
    </citation>
    <scope>NUCLEOTIDE SEQUENCE [LARGE SCALE GENOMIC DNA]</scope>
    <source>
        <strain evidence="5">BA-92</strain>
    </source>
</reference>
<dbReference type="GO" id="GO:0046394">
    <property type="term" value="P:carboxylic acid biosynthetic process"/>
    <property type="evidence" value="ECO:0007669"/>
    <property type="project" value="UniProtKB-ARBA"/>
</dbReference>
<organism evidence="4 5">
    <name type="scientific">Candidatus Accumulibacter appositus</name>
    <dbReference type="NCBI Taxonomy" id="1454003"/>
    <lineage>
        <taxon>Bacteria</taxon>
        <taxon>Pseudomonadati</taxon>
        <taxon>Pseudomonadota</taxon>
        <taxon>Betaproteobacteria</taxon>
        <taxon>Candidatus Accumulibacter</taxon>
    </lineage>
</organism>